<gene>
    <name evidence="2" type="ORF">LCOR_07430.1</name>
</gene>
<dbReference type="VEuPathDB" id="FungiDB:LCOR_07430.1"/>
<dbReference type="AlphaFoldDB" id="A0A068S268"/>
<dbReference type="Proteomes" id="UP000027586">
    <property type="component" value="Unassembled WGS sequence"/>
</dbReference>
<name>A0A068S268_9FUNG</name>
<dbReference type="EMBL" id="CBTN010000037">
    <property type="protein sequence ID" value="CDH56374.1"/>
    <property type="molecule type" value="Genomic_DNA"/>
</dbReference>
<accession>A0A068S268</accession>
<evidence type="ECO:0000313" key="2">
    <source>
        <dbReference type="EMBL" id="CDH56374.1"/>
    </source>
</evidence>
<protein>
    <submittedName>
        <fullName evidence="2">Uncharacterized protein</fullName>
    </submittedName>
</protein>
<organism evidence="2 3">
    <name type="scientific">Lichtheimia corymbifera JMRC:FSU:9682</name>
    <dbReference type="NCBI Taxonomy" id="1263082"/>
    <lineage>
        <taxon>Eukaryota</taxon>
        <taxon>Fungi</taxon>
        <taxon>Fungi incertae sedis</taxon>
        <taxon>Mucoromycota</taxon>
        <taxon>Mucoromycotina</taxon>
        <taxon>Mucoromycetes</taxon>
        <taxon>Mucorales</taxon>
        <taxon>Lichtheimiaceae</taxon>
        <taxon>Lichtheimia</taxon>
    </lineage>
</organism>
<reference evidence="2" key="1">
    <citation type="submission" date="2013-08" db="EMBL/GenBank/DDBJ databases">
        <title>Gene expansion shapes genome architecture in the human pathogen Lichtheimia corymbifera: an evolutionary genomics analysis in the ancient terrestrial Mucorales (Mucoromycotina).</title>
        <authorList>
            <person name="Schwartze V.U."/>
            <person name="Winter S."/>
            <person name="Shelest E."/>
            <person name="Marcet-Houben M."/>
            <person name="Horn F."/>
            <person name="Wehner S."/>
            <person name="Hoffmann K."/>
            <person name="Riege K."/>
            <person name="Sammeth M."/>
            <person name="Nowrousian M."/>
            <person name="Valiante V."/>
            <person name="Linde J."/>
            <person name="Jacobsen I.D."/>
            <person name="Marz M."/>
            <person name="Brakhage A.A."/>
            <person name="Gabaldon T."/>
            <person name="Bocker S."/>
            <person name="Voigt K."/>
        </authorList>
    </citation>
    <scope>NUCLEOTIDE SEQUENCE [LARGE SCALE GENOMIC DNA]</scope>
    <source>
        <strain evidence="2">FSU 9682</strain>
    </source>
</reference>
<evidence type="ECO:0000313" key="3">
    <source>
        <dbReference type="Proteomes" id="UP000027586"/>
    </source>
</evidence>
<proteinExistence type="predicted"/>
<sequence>MCVVVARTPTISFRERRSRRRARNSEDEEGLNGPQDAGMQGSQQRDVAISMHRMGDHSNNNDTSSTSYPPPTYQESRKDSLVLPTTR</sequence>
<evidence type="ECO:0000256" key="1">
    <source>
        <dbReference type="SAM" id="MobiDB-lite"/>
    </source>
</evidence>
<comment type="caution">
    <text evidence="2">The sequence shown here is derived from an EMBL/GenBank/DDBJ whole genome shotgun (WGS) entry which is preliminary data.</text>
</comment>
<keyword evidence="3" id="KW-1185">Reference proteome</keyword>
<feature type="region of interest" description="Disordered" evidence="1">
    <location>
        <begin position="1"/>
        <end position="87"/>
    </location>
</feature>